<dbReference type="EMBL" id="CP097506">
    <property type="protein sequence ID" value="URD96713.1"/>
    <property type="molecule type" value="Genomic_DNA"/>
</dbReference>
<evidence type="ECO:0000256" key="5">
    <source>
        <dbReference type="RuleBase" id="RU000383"/>
    </source>
</evidence>
<proteinExistence type="inferred from homology"/>
<dbReference type="FunFam" id="1.10.472.10:FF:000060">
    <property type="entry name" value="D6-type cyclin"/>
    <property type="match status" value="1"/>
</dbReference>
<dbReference type="OrthoDB" id="10455761at2759"/>
<dbReference type="GO" id="GO:0051301">
    <property type="term" value="P:cell division"/>
    <property type="evidence" value="ECO:0007669"/>
    <property type="project" value="UniProtKB-KW"/>
</dbReference>
<organism evidence="8 9">
    <name type="scientific">Musa troglodytarum</name>
    <name type="common">fe'i banana</name>
    <dbReference type="NCBI Taxonomy" id="320322"/>
    <lineage>
        <taxon>Eukaryota</taxon>
        <taxon>Viridiplantae</taxon>
        <taxon>Streptophyta</taxon>
        <taxon>Embryophyta</taxon>
        <taxon>Tracheophyta</taxon>
        <taxon>Spermatophyta</taxon>
        <taxon>Magnoliopsida</taxon>
        <taxon>Liliopsida</taxon>
        <taxon>Zingiberales</taxon>
        <taxon>Musaceae</taxon>
        <taxon>Musa</taxon>
    </lineage>
</organism>
<feature type="compositionally biased region" description="Low complexity" evidence="6">
    <location>
        <begin position="390"/>
        <end position="400"/>
    </location>
</feature>
<dbReference type="AlphaFoldDB" id="A0A9E7FJA6"/>
<feature type="region of interest" description="Disordered" evidence="6">
    <location>
        <begin position="327"/>
        <end position="355"/>
    </location>
</feature>
<dbReference type="Pfam" id="PF00134">
    <property type="entry name" value="Cyclin_N"/>
    <property type="match status" value="1"/>
</dbReference>
<dbReference type="SMART" id="SM00385">
    <property type="entry name" value="CYCLIN"/>
    <property type="match status" value="1"/>
</dbReference>
<dbReference type="PANTHER" id="PTHR10177">
    <property type="entry name" value="CYCLINS"/>
    <property type="match status" value="1"/>
</dbReference>
<comment type="similarity">
    <text evidence="1">Belongs to the cyclin family. Cyclin D subfamily.</text>
</comment>
<dbReference type="InterPro" id="IPR036915">
    <property type="entry name" value="Cyclin-like_sf"/>
</dbReference>
<dbReference type="Proteomes" id="UP001055439">
    <property type="component" value="Chromosome 4"/>
</dbReference>
<name>A0A9E7FJA6_9LILI</name>
<evidence type="ECO:0000313" key="9">
    <source>
        <dbReference type="Proteomes" id="UP001055439"/>
    </source>
</evidence>
<evidence type="ECO:0000313" key="8">
    <source>
        <dbReference type="EMBL" id="URD96713.1"/>
    </source>
</evidence>
<accession>A0A9E7FJA6</accession>
<reference evidence="8" key="1">
    <citation type="submission" date="2022-05" db="EMBL/GenBank/DDBJ databases">
        <title>The Musa troglodytarum L. genome provides insights into the mechanism of non-climacteric behaviour and enrichment of carotenoids.</title>
        <authorList>
            <person name="Wang J."/>
        </authorList>
    </citation>
    <scope>NUCLEOTIDE SEQUENCE</scope>
    <source>
        <tissue evidence="8">Leaf</tissue>
    </source>
</reference>
<evidence type="ECO:0000256" key="1">
    <source>
        <dbReference type="ARBA" id="ARBA00009065"/>
    </source>
</evidence>
<evidence type="ECO:0000256" key="2">
    <source>
        <dbReference type="ARBA" id="ARBA00022618"/>
    </source>
</evidence>
<sequence length="522" mass="58245">MDLDLENPLASADDDEQQRRWASVSALFAAELDHAIASTIDIAVRRDAVSLILQAQFTCNDADPFLTYLAVNYVDRFLSKRQIPREKPRIVRLLSVSCLSLASKMTETHFPLAHFQGEEGSPFDSRTIRRMEMLILGALDWRMRSITPFSFLRFFVAFFSPTHPSLLRALRSRASLTILRVQDEIKMMEFKPSVIAAAALLSAANVLFPSQFPAFRSAISSCEFINRIDRSASPSASIKKPTRSQAGKSIRNPLRAAPLSARSSIKPFVQITTPRTADCNVALRPRATDLRPQAPTPDLELEPAMRPRNWKRGHGFLCFGAAAAEEDEVDESSRGSVGSSGRGEEASPDGPRPRRWRLQSRVLAKFFRSVSFLTCPNRNGKEWKDSSRLSDSSKTASESSAKSREGDDNHGSAAAEQKEQQKRSPPTLCSSATRAFLLVTGLAMTVFCGRLSAIMWTSSWLCLIVRRSSKRETAAVKEIIEAAPAEVVLKVAATKLRRERAEEREQKKKGLFLCLWRRNRKA</sequence>
<evidence type="ECO:0000256" key="4">
    <source>
        <dbReference type="ARBA" id="ARBA00023306"/>
    </source>
</evidence>
<feature type="compositionally biased region" description="Basic and acidic residues" evidence="6">
    <location>
        <begin position="401"/>
        <end position="422"/>
    </location>
</feature>
<dbReference type="InterPro" id="IPR013763">
    <property type="entry name" value="Cyclin-like_dom"/>
</dbReference>
<dbReference type="CDD" id="cd20543">
    <property type="entry name" value="CYCLIN_AtCycD-like_rpt1"/>
    <property type="match status" value="1"/>
</dbReference>
<keyword evidence="4" id="KW-0131">Cell cycle</keyword>
<dbReference type="InterPro" id="IPR004367">
    <property type="entry name" value="Cyclin_C-dom"/>
</dbReference>
<feature type="region of interest" description="Disordered" evidence="6">
    <location>
        <begin position="380"/>
        <end position="427"/>
    </location>
</feature>
<dbReference type="InterPro" id="IPR006671">
    <property type="entry name" value="Cyclin_N"/>
</dbReference>
<evidence type="ECO:0000256" key="6">
    <source>
        <dbReference type="SAM" id="MobiDB-lite"/>
    </source>
</evidence>
<evidence type="ECO:0000256" key="3">
    <source>
        <dbReference type="ARBA" id="ARBA00023127"/>
    </source>
</evidence>
<dbReference type="Gene3D" id="1.10.472.10">
    <property type="entry name" value="Cyclin-like"/>
    <property type="match status" value="2"/>
</dbReference>
<protein>
    <submittedName>
        <fullName evidence="8">Cyclin, N-terminal domain</fullName>
    </submittedName>
</protein>
<gene>
    <name evidence="8" type="ORF">MUK42_29304</name>
</gene>
<keyword evidence="9" id="KW-1185">Reference proteome</keyword>
<feature type="domain" description="Cyclin-like" evidence="7">
    <location>
        <begin position="50"/>
        <end position="137"/>
    </location>
</feature>
<evidence type="ECO:0000259" key="7">
    <source>
        <dbReference type="SMART" id="SM00385"/>
    </source>
</evidence>
<keyword evidence="2" id="KW-0132">Cell division</keyword>
<dbReference type="Pfam" id="PF02984">
    <property type="entry name" value="Cyclin_C"/>
    <property type="match status" value="1"/>
</dbReference>
<keyword evidence="3 5" id="KW-0195">Cyclin</keyword>
<dbReference type="InterPro" id="IPR039361">
    <property type="entry name" value="Cyclin"/>
</dbReference>
<dbReference type="SUPFAM" id="SSF47954">
    <property type="entry name" value="Cyclin-like"/>
    <property type="match status" value="2"/>
</dbReference>